<sequence length="193" mass="20920">MLKQISLIFAVSLAVGVAGCATDPTVTSRTVIVAGVGPVEIEQLDVEIADVNAAERMVIVRQGRQTWPVAVPEVFGDLQNINAGDRVQIRRVEGVILGAKRARKGAKPAIVYTEAVSGPSFQNLPDKFVVRTLTLTARFESFDPATGIVSYVGPLGPRTRTVSDPGIQDGIRRLRRGDMVELTFAEGFHFQKY</sequence>
<dbReference type="OrthoDB" id="8161171at2"/>
<dbReference type="AlphaFoldDB" id="A0A1H6C5J6"/>
<gene>
    <name evidence="2" type="ORF">SAMN04488115_10931</name>
</gene>
<reference evidence="2 3" key="1">
    <citation type="submission" date="2016-10" db="EMBL/GenBank/DDBJ databases">
        <authorList>
            <person name="de Groot N.N."/>
        </authorList>
    </citation>
    <scope>NUCLEOTIDE SEQUENCE [LARGE SCALE GENOMIC DNA]</scope>
    <source>
        <strain evidence="2 3">DSM 26656</strain>
    </source>
</reference>
<evidence type="ECO:0000313" key="3">
    <source>
        <dbReference type="Proteomes" id="UP000236743"/>
    </source>
</evidence>
<feature type="signal peptide" evidence="1">
    <location>
        <begin position="1"/>
        <end position="20"/>
    </location>
</feature>
<name>A0A1H6C5J6_9HYPH</name>
<evidence type="ECO:0008006" key="4">
    <source>
        <dbReference type="Google" id="ProtNLM"/>
    </source>
</evidence>
<dbReference type="Proteomes" id="UP000236743">
    <property type="component" value="Unassembled WGS sequence"/>
</dbReference>
<evidence type="ECO:0000256" key="1">
    <source>
        <dbReference type="SAM" id="SignalP"/>
    </source>
</evidence>
<organism evidence="2 3">
    <name type="scientific">Bosea lathyri</name>
    <dbReference type="NCBI Taxonomy" id="1036778"/>
    <lineage>
        <taxon>Bacteria</taxon>
        <taxon>Pseudomonadati</taxon>
        <taxon>Pseudomonadota</taxon>
        <taxon>Alphaproteobacteria</taxon>
        <taxon>Hyphomicrobiales</taxon>
        <taxon>Boseaceae</taxon>
        <taxon>Bosea</taxon>
    </lineage>
</organism>
<feature type="chain" id="PRO_5009294516" description="Polysaccharide export outer membrane protein" evidence="1">
    <location>
        <begin position="21"/>
        <end position="193"/>
    </location>
</feature>
<dbReference type="PROSITE" id="PS51257">
    <property type="entry name" value="PROKAR_LIPOPROTEIN"/>
    <property type="match status" value="1"/>
</dbReference>
<dbReference type="EMBL" id="FNUY01000009">
    <property type="protein sequence ID" value="SEG68202.1"/>
    <property type="molecule type" value="Genomic_DNA"/>
</dbReference>
<accession>A0A1H6C5J6</accession>
<keyword evidence="1" id="KW-0732">Signal</keyword>
<keyword evidence="3" id="KW-1185">Reference proteome</keyword>
<dbReference type="RefSeq" id="WP_103874290.1">
    <property type="nucleotide sequence ID" value="NZ_FNUY01000009.1"/>
</dbReference>
<protein>
    <recommendedName>
        <fullName evidence="4">Polysaccharide export outer membrane protein</fullName>
    </recommendedName>
</protein>
<proteinExistence type="predicted"/>
<evidence type="ECO:0000313" key="2">
    <source>
        <dbReference type="EMBL" id="SEG68202.1"/>
    </source>
</evidence>